<dbReference type="GO" id="GO:0032259">
    <property type="term" value="P:methylation"/>
    <property type="evidence" value="ECO:0007669"/>
    <property type="project" value="UniProtKB-KW"/>
</dbReference>
<dbReference type="AlphaFoldDB" id="A0A6N6N3K8"/>
<dbReference type="SUPFAM" id="SSF53335">
    <property type="entry name" value="S-adenosyl-L-methionine-dependent methyltransferases"/>
    <property type="match status" value="1"/>
</dbReference>
<proteinExistence type="predicted"/>
<dbReference type="Pfam" id="PF13578">
    <property type="entry name" value="Methyltransf_24"/>
    <property type="match status" value="1"/>
</dbReference>
<dbReference type="Gene3D" id="3.40.50.150">
    <property type="entry name" value="Vaccinia Virus protein VP39"/>
    <property type="match status" value="1"/>
</dbReference>
<dbReference type="GO" id="GO:0008168">
    <property type="term" value="F:methyltransferase activity"/>
    <property type="evidence" value="ECO:0007669"/>
    <property type="project" value="UniProtKB-KW"/>
</dbReference>
<dbReference type="PANTHER" id="PTHR37909">
    <property type="entry name" value="S-ADENOSYL-L-METHIONINE-DEPENDENT METHYLTRANSFERASES SUPERFAMILY PROTEIN"/>
    <property type="match status" value="1"/>
</dbReference>
<keyword evidence="2" id="KW-1185">Reference proteome</keyword>
<sequence>MDHTHAATQSGRLFDKLYAVSPYDGLDPDHYALDLQGWGAENPLFALLMKRMQPGLIIEVGTWKGRSAVNMGRMARDMDLDTEIVCIDTFLGSWENWYAEPGESPLGFHHGRPRLYEQFLANVLKSGLEQVITPLPLDSANACKLLACHKVQADMIYIDASHEYEGARKDIAAYWEFVRPGGVLFGDDYSDTWPGVVRAVGEFSEACGVAYSTVEEKWYMQKPE</sequence>
<evidence type="ECO:0000313" key="1">
    <source>
        <dbReference type="EMBL" id="KAB1442425.1"/>
    </source>
</evidence>
<evidence type="ECO:0000313" key="2">
    <source>
        <dbReference type="Proteomes" id="UP000438699"/>
    </source>
</evidence>
<comment type="caution">
    <text evidence="1">The sequence shown here is derived from an EMBL/GenBank/DDBJ whole genome shotgun (WGS) entry which is preliminary data.</text>
</comment>
<dbReference type="Proteomes" id="UP000438699">
    <property type="component" value="Unassembled WGS sequence"/>
</dbReference>
<gene>
    <name evidence="1" type="ORF">F8A88_08255</name>
</gene>
<keyword evidence="1" id="KW-0808">Transferase</keyword>
<protein>
    <submittedName>
        <fullName evidence="1">Class I SAM-dependent methyltransferase</fullName>
    </submittedName>
</protein>
<organism evidence="1 2">
    <name type="scientific">Pseudodesulfovibrio senegalensis</name>
    <dbReference type="NCBI Taxonomy" id="1721087"/>
    <lineage>
        <taxon>Bacteria</taxon>
        <taxon>Pseudomonadati</taxon>
        <taxon>Thermodesulfobacteriota</taxon>
        <taxon>Desulfovibrionia</taxon>
        <taxon>Desulfovibrionales</taxon>
        <taxon>Desulfovibrionaceae</taxon>
    </lineage>
</organism>
<keyword evidence="1" id="KW-0489">Methyltransferase</keyword>
<dbReference type="EMBL" id="WAIE01000002">
    <property type="protein sequence ID" value="KAB1442425.1"/>
    <property type="molecule type" value="Genomic_DNA"/>
</dbReference>
<dbReference type="RefSeq" id="WP_151150646.1">
    <property type="nucleotide sequence ID" value="NZ_WAIE01000002.1"/>
</dbReference>
<reference evidence="1 2" key="1">
    <citation type="journal article" date="2017" name="Int. J. Syst. Evol. Microbiol.">
        <title>Desulfovibrio senegalensis sp. nov., a mesophilic sulfate reducer isolated from marine sediment.</title>
        <authorList>
            <person name="Thioye A."/>
            <person name="Gam Z.B.A."/>
            <person name="Mbengue M."/>
            <person name="Cayol J.L."/>
            <person name="Joseph-Bartoli M."/>
            <person name="Toure-Kane C."/>
            <person name="Labat M."/>
        </authorList>
    </citation>
    <scope>NUCLEOTIDE SEQUENCE [LARGE SCALE GENOMIC DNA]</scope>
    <source>
        <strain evidence="1 2">DSM 101509</strain>
    </source>
</reference>
<dbReference type="InterPro" id="IPR029063">
    <property type="entry name" value="SAM-dependent_MTases_sf"/>
</dbReference>
<dbReference type="OrthoDB" id="5458825at2"/>
<dbReference type="PANTHER" id="PTHR37909:SF1">
    <property type="entry name" value="S-ADENOSYL-L-METHIONINE-DEPENDENT METHYLTRANSFERASES SUPERFAMILY PROTEIN"/>
    <property type="match status" value="1"/>
</dbReference>
<accession>A0A6N6N3K8</accession>
<name>A0A6N6N3K8_9BACT</name>